<dbReference type="PRINTS" id="PR00369">
    <property type="entry name" value="FLAVODOXIN"/>
</dbReference>
<dbReference type="InterPro" id="IPR029039">
    <property type="entry name" value="Flavoprotein-like_sf"/>
</dbReference>
<comment type="subunit">
    <text evidence="9">Interacts with DRE2; as part of the cytosolic iron-sulfur (Fe-S) protein assembly (CIA) machinery.</text>
</comment>
<dbReference type="InterPro" id="IPR017938">
    <property type="entry name" value="Riboflavin_synthase-like_b-brl"/>
</dbReference>
<feature type="binding site" evidence="9">
    <location>
        <position position="131"/>
    </location>
    <ligand>
        <name>FMN</name>
        <dbReference type="ChEBI" id="CHEBI:58210"/>
    </ligand>
</feature>
<dbReference type="HOGENOM" id="CLU_001570_17_6_1"/>
<dbReference type="SUPFAM" id="SSF52218">
    <property type="entry name" value="Flavoproteins"/>
    <property type="match status" value="1"/>
</dbReference>
<feature type="binding site" evidence="9">
    <location>
        <begin position="96"/>
        <end position="105"/>
    </location>
    <ligand>
        <name>FMN</name>
        <dbReference type="ChEBI" id="CHEBI:58210"/>
    </ligand>
</feature>
<dbReference type="Gene3D" id="3.40.50.80">
    <property type="entry name" value="Nucleotide-binding domain of ferredoxin-NADP reductase (FNR) module"/>
    <property type="match status" value="1"/>
</dbReference>
<dbReference type="GO" id="GO:0006809">
    <property type="term" value="P:nitric oxide biosynthetic process"/>
    <property type="evidence" value="ECO:0007669"/>
    <property type="project" value="EnsemblFungi"/>
</dbReference>
<name>A5DPL2_PICGU</name>
<protein>
    <recommendedName>
        <fullName evidence="9">NADPH-dependent diflavin oxidoreductase 1</fullName>
        <ecNumber evidence="9">1.18.1.-</ecNumber>
    </recommendedName>
    <alternativeName>
        <fullName evidence="9">NADPH-dependent FMN and FAD-containing oxidoreductase</fullName>
    </alternativeName>
</protein>
<dbReference type="FunFam" id="3.40.50.80:FF:000030">
    <property type="entry name" value="NADPH-dependent diflavin oxidoreductase 1"/>
    <property type="match status" value="1"/>
</dbReference>
<comment type="catalytic activity">
    <reaction evidence="9">
        <text>2 oxidized [2Fe-2S]-[protein] + NADPH = 2 reduced [2Fe-2S]-[protein] + NADP(+) + H(+)</text>
        <dbReference type="Rhea" id="RHEA:67716"/>
        <dbReference type="Rhea" id="RHEA-COMP:17327"/>
        <dbReference type="Rhea" id="RHEA-COMP:17328"/>
        <dbReference type="ChEBI" id="CHEBI:15378"/>
        <dbReference type="ChEBI" id="CHEBI:33737"/>
        <dbReference type="ChEBI" id="CHEBI:33738"/>
        <dbReference type="ChEBI" id="CHEBI:57783"/>
        <dbReference type="ChEBI" id="CHEBI:58349"/>
    </reaction>
</comment>
<dbReference type="GO" id="GO:0016226">
    <property type="term" value="P:iron-sulfur cluster assembly"/>
    <property type="evidence" value="ECO:0007669"/>
    <property type="project" value="UniProtKB-UniRule"/>
</dbReference>
<dbReference type="InterPro" id="IPR017927">
    <property type="entry name" value="FAD-bd_FR_type"/>
</dbReference>
<dbReference type="GO" id="GO:0045429">
    <property type="term" value="P:positive regulation of nitric oxide biosynthetic process"/>
    <property type="evidence" value="ECO:0007669"/>
    <property type="project" value="EnsemblFungi"/>
</dbReference>
<dbReference type="GO" id="GO:0050660">
    <property type="term" value="F:flavin adenine dinucleotide binding"/>
    <property type="evidence" value="ECO:0007669"/>
    <property type="project" value="UniProtKB-UniRule"/>
</dbReference>
<comment type="subcellular location">
    <subcellularLocation>
        <location evidence="9">Cytoplasm</location>
    </subcellularLocation>
    <subcellularLocation>
        <location evidence="9">Mitochondrion</location>
    </subcellularLocation>
    <text evidence="9">Relocalizes to mitochondria after H(2)O(2) exposure.</text>
</comment>
<comment type="similarity">
    <text evidence="9">Belongs to the NADPH-dependent diflavin oxidoreductase NDOR1 family.</text>
</comment>
<evidence type="ECO:0000313" key="12">
    <source>
        <dbReference type="EMBL" id="EDK41115.2"/>
    </source>
</evidence>
<dbReference type="InterPro" id="IPR001433">
    <property type="entry name" value="OxRdtase_FAD/NAD-bd"/>
</dbReference>
<dbReference type="GeneID" id="5124323"/>
<evidence type="ECO:0000259" key="10">
    <source>
        <dbReference type="PROSITE" id="PS50902"/>
    </source>
</evidence>
<dbReference type="EC" id="1.18.1.-" evidence="9"/>
<feature type="binding site" evidence="9">
    <location>
        <begin position="58"/>
        <end position="61"/>
    </location>
    <ligand>
        <name>FMN</name>
        <dbReference type="ChEBI" id="CHEBI:58210"/>
    </ligand>
</feature>
<dbReference type="Gene3D" id="2.40.30.10">
    <property type="entry name" value="Translation factors"/>
    <property type="match status" value="1"/>
</dbReference>
<keyword evidence="5 9" id="KW-0288">FMN</keyword>
<keyword evidence="7 9" id="KW-0521">NADP</keyword>
<dbReference type="PANTHER" id="PTHR19384">
    <property type="entry name" value="NITRIC OXIDE SYNTHASE-RELATED"/>
    <property type="match status" value="1"/>
</dbReference>
<accession>A5DPL2</accession>
<dbReference type="Pfam" id="PF00258">
    <property type="entry name" value="Flavodoxin_1"/>
    <property type="match status" value="1"/>
</dbReference>
<dbReference type="Pfam" id="PF00667">
    <property type="entry name" value="FAD_binding_1"/>
    <property type="match status" value="1"/>
</dbReference>
<dbReference type="PROSITE" id="PS50902">
    <property type="entry name" value="FLAVODOXIN_LIKE"/>
    <property type="match status" value="1"/>
</dbReference>
<comment type="similarity">
    <text evidence="9">In the N-terminal section; belongs to the flavodoxin family.</text>
</comment>
<dbReference type="Proteomes" id="UP000001997">
    <property type="component" value="Unassembled WGS sequence"/>
</dbReference>
<evidence type="ECO:0000256" key="1">
    <source>
        <dbReference type="ARBA" id="ARBA00001917"/>
    </source>
</evidence>
<evidence type="ECO:0000256" key="9">
    <source>
        <dbReference type="HAMAP-Rule" id="MF_03178"/>
    </source>
</evidence>
<dbReference type="InterPro" id="IPR023173">
    <property type="entry name" value="NADPH_Cyt_P450_Rdtase_alpha"/>
</dbReference>
<comment type="similarity">
    <text evidence="9">In the C-terminal section; belongs to the flavoprotein pyridine nucleotide cytochrome reductase family.</text>
</comment>
<evidence type="ECO:0000256" key="2">
    <source>
        <dbReference type="ARBA" id="ARBA00001974"/>
    </source>
</evidence>
<gene>
    <name evidence="9" type="primary">TAH18</name>
    <name evidence="12" type="ORF">PGUG_05213</name>
</gene>
<dbReference type="EMBL" id="CH408161">
    <property type="protein sequence ID" value="EDK41115.2"/>
    <property type="molecule type" value="Genomic_DNA"/>
</dbReference>
<dbReference type="OMA" id="DIMSIPR"/>
<feature type="binding site" evidence="9">
    <location>
        <position position="582"/>
    </location>
    <ligand>
        <name>FAD</name>
        <dbReference type="ChEBI" id="CHEBI:57692"/>
    </ligand>
</feature>
<evidence type="ECO:0000256" key="3">
    <source>
        <dbReference type="ARBA" id="ARBA00022490"/>
    </source>
</evidence>
<dbReference type="Gene3D" id="1.20.990.10">
    <property type="entry name" value="NADPH-cytochrome p450 Reductase, Chain A, domain 3"/>
    <property type="match status" value="1"/>
</dbReference>
<dbReference type="PRINTS" id="PR00371">
    <property type="entry name" value="FPNCR"/>
</dbReference>
<feature type="binding site" evidence="9">
    <location>
        <position position="345"/>
    </location>
    <ligand>
        <name>FAD</name>
        <dbReference type="ChEBI" id="CHEBI:57692"/>
    </ligand>
</feature>
<comment type="caution">
    <text evidence="9">Lacks conserved residue(s) required for the propagation of feature annotation.</text>
</comment>
<evidence type="ECO:0000256" key="8">
    <source>
        <dbReference type="ARBA" id="ARBA00023002"/>
    </source>
</evidence>
<dbReference type="GO" id="GO:0160246">
    <property type="term" value="F:NADPH-iron-sulfur [2Fe-2S] protein oxidoreductase activity"/>
    <property type="evidence" value="ECO:0007669"/>
    <property type="project" value="EnsemblFungi"/>
</dbReference>
<dbReference type="SUPFAM" id="SSF63380">
    <property type="entry name" value="Riboflavin synthase domain-like"/>
    <property type="match status" value="1"/>
</dbReference>
<feature type="domain" description="FAD-binding FR-type" evidence="11">
    <location>
        <begin position="195"/>
        <end position="436"/>
    </location>
</feature>
<evidence type="ECO:0000259" key="11">
    <source>
        <dbReference type="PROSITE" id="PS51384"/>
    </source>
</evidence>
<dbReference type="HAMAP" id="MF_03178">
    <property type="entry name" value="NDOR1"/>
    <property type="match status" value="1"/>
</dbReference>
<comment type="function">
    <text evidence="9">NADPH-dependent reductase which is a central component of the cytosolic iron-sulfur (Fe-S) protein assembly (CIA) machinery. Transfers electrons from NADPH via its FAD and FMN prosthetic groups to the [2Fe-2S] cluster of DRE2, another key component of the CIA machinery. In turn, this reduced cluster provides electrons for assembly of cytosolic iron-sulfur cluster proteins. Positively controls H(2)O(2)-induced cell death.</text>
</comment>
<keyword evidence="13" id="KW-1185">Reference proteome</keyword>
<feature type="binding site" evidence="9">
    <location>
        <begin position="10"/>
        <end position="15"/>
    </location>
    <ligand>
        <name>FMN</name>
        <dbReference type="ChEBI" id="CHEBI:58210"/>
    </ligand>
</feature>
<feature type="binding site" evidence="9">
    <location>
        <begin position="507"/>
        <end position="511"/>
    </location>
    <ligand>
        <name>NADP(+)</name>
        <dbReference type="ChEBI" id="CHEBI:58349"/>
    </ligand>
</feature>
<dbReference type="FunCoup" id="A5DPL2">
    <property type="interactions" value="744"/>
</dbReference>
<feature type="binding site" evidence="9">
    <location>
        <begin position="408"/>
        <end position="411"/>
    </location>
    <ligand>
        <name>FAD</name>
        <dbReference type="ChEBI" id="CHEBI:57692"/>
    </ligand>
</feature>
<dbReference type="GO" id="GO:0097361">
    <property type="term" value="C:cytosolic [4Fe-4S] assembly targeting complex"/>
    <property type="evidence" value="ECO:0007669"/>
    <property type="project" value="EnsemblFungi"/>
</dbReference>
<evidence type="ECO:0000256" key="5">
    <source>
        <dbReference type="ARBA" id="ARBA00022643"/>
    </source>
</evidence>
<keyword evidence="3 9" id="KW-0963">Cytoplasm</keyword>
<proteinExistence type="inferred from homology"/>
<keyword evidence="4 9" id="KW-0285">Flavoprotein</keyword>
<dbReference type="eggNOG" id="KOG1159">
    <property type="taxonomic scope" value="Eukaryota"/>
</dbReference>
<dbReference type="InterPro" id="IPR039261">
    <property type="entry name" value="FNR_nucleotide-bd"/>
</dbReference>
<dbReference type="GO" id="GO:0005829">
    <property type="term" value="C:cytosol"/>
    <property type="evidence" value="ECO:0007669"/>
    <property type="project" value="EnsemblFungi"/>
</dbReference>
<evidence type="ECO:0000256" key="6">
    <source>
        <dbReference type="ARBA" id="ARBA00022827"/>
    </source>
</evidence>
<dbReference type="SUPFAM" id="SSF52343">
    <property type="entry name" value="Ferredoxin reductase-like, C-terminal NADP-linked domain"/>
    <property type="match status" value="1"/>
</dbReference>
<organism evidence="12 13">
    <name type="scientific">Meyerozyma guilliermondii (strain ATCC 6260 / CBS 566 / DSM 6381 / JCM 1539 / NBRC 10279 / NRRL Y-324)</name>
    <name type="common">Yeast</name>
    <name type="synonym">Candida guilliermondii</name>
    <dbReference type="NCBI Taxonomy" id="294746"/>
    <lineage>
        <taxon>Eukaryota</taxon>
        <taxon>Fungi</taxon>
        <taxon>Dikarya</taxon>
        <taxon>Ascomycota</taxon>
        <taxon>Saccharomycotina</taxon>
        <taxon>Pichiomycetes</taxon>
        <taxon>Debaryomycetaceae</taxon>
        <taxon>Meyerozyma</taxon>
    </lineage>
</organism>
<reference evidence="12 13" key="1">
    <citation type="journal article" date="2009" name="Nature">
        <title>Evolution of pathogenicity and sexual reproduction in eight Candida genomes.</title>
        <authorList>
            <person name="Butler G."/>
            <person name="Rasmussen M.D."/>
            <person name="Lin M.F."/>
            <person name="Santos M.A."/>
            <person name="Sakthikumar S."/>
            <person name="Munro C.A."/>
            <person name="Rheinbay E."/>
            <person name="Grabherr M."/>
            <person name="Forche A."/>
            <person name="Reedy J.L."/>
            <person name="Agrafioti I."/>
            <person name="Arnaud M.B."/>
            <person name="Bates S."/>
            <person name="Brown A.J."/>
            <person name="Brunke S."/>
            <person name="Costanzo M.C."/>
            <person name="Fitzpatrick D.A."/>
            <person name="de Groot P.W."/>
            <person name="Harris D."/>
            <person name="Hoyer L.L."/>
            <person name="Hube B."/>
            <person name="Klis F.M."/>
            <person name="Kodira C."/>
            <person name="Lennard N."/>
            <person name="Logue M.E."/>
            <person name="Martin R."/>
            <person name="Neiman A.M."/>
            <person name="Nikolaou E."/>
            <person name="Quail M.A."/>
            <person name="Quinn J."/>
            <person name="Santos M.C."/>
            <person name="Schmitzberger F.F."/>
            <person name="Sherlock G."/>
            <person name="Shah P."/>
            <person name="Silverstein K.A."/>
            <person name="Skrzypek M.S."/>
            <person name="Soll D."/>
            <person name="Staggs R."/>
            <person name="Stansfield I."/>
            <person name="Stumpf M.P."/>
            <person name="Sudbery P.E."/>
            <person name="Srikantha T."/>
            <person name="Zeng Q."/>
            <person name="Berman J."/>
            <person name="Berriman M."/>
            <person name="Heitman J."/>
            <person name="Gow N.A."/>
            <person name="Lorenz M.C."/>
            <person name="Birren B.W."/>
            <person name="Kellis M."/>
            <person name="Cuomo C.A."/>
        </authorList>
    </citation>
    <scope>NUCLEOTIDE SEQUENCE [LARGE SCALE GENOMIC DNA]</scope>
    <source>
        <strain evidence="13">ATCC 6260 / CBS 566 / DSM 6381 / JCM 1539 / NBRC 10279 / NRRL Y-324</strain>
    </source>
</reference>
<dbReference type="InterPro" id="IPR028879">
    <property type="entry name" value="NDOR1"/>
</dbReference>
<evidence type="ECO:0000256" key="7">
    <source>
        <dbReference type="ARBA" id="ARBA00022857"/>
    </source>
</evidence>
<dbReference type="InterPro" id="IPR001709">
    <property type="entry name" value="Flavoprot_Pyr_Nucl_cyt_Rdtase"/>
</dbReference>
<dbReference type="Gene3D" id="3.40.50.360">
    <property type="match status" value="1"/>
</dbReference>
<dbReference type="GO" id="GO:0005739">
    <property type="term" value="C:mitochondrion"/>
    <property type="evidence" value="ECO:0007669"/>
    <property type="project" value="UniProtKB-SubCell"/>
</dbReference>
<dbReference type="OrthoDB" id="1856718at2759"/>
<feature type="binding site" evidence="9">
    <location>
        <begin position="376"/>
        <end position="379"/>
    </location>
    <ligand>
        <name>FAD</name>
        <dbReference type="ChEBI" id="CHEBI:57692"/>
    </ligand>
</feature>
<dbReference type="VEuPathDB" id="FungiDB:PGUG_05213"/>
<dbReference type="InParanoid" id="A5DPL2"/>
<comment type="cofactor">
    <cofactor evidence="2 9">
        <name>FAD</name>
        <dbReference type="ChEBI" id="CHEBI:57692"/>
    </cofactor>
</comment>
<keyword evidence="9" id="KW-0496">Mitochondrion</keyword>
<dbReference type="AlphaFoldDB" id="A5DPL2"/>
<feature type="binding site" evidence="9">
    <location>
        <begin position="501"/>
        <end position="502"/>
    </location>
    <ligand>
        <name>NADP(+)</name>
        <dbReference type="ChEBI" id="CHEBI:58349"/>
    </ligand>
</feature>
<dbReference type="PANTHER" id="PTHR19384:SF10">
    <property type="entry name" value="NADPH-DEPENDENT DIFLAVIN OXIDOREDUCTASE 1"/>
    <property type="match status" value="1"/>
</dbReference>
<dbReference type="GO" id="GO:0010181">
    <property type="term" value="F:FMN binding"/>
    <property type="evidence" value="ECO:0007669"/>
    <property type="project" value="UniProtKB-UniRule"/>
</dbReference>
<comment type="cofactor">
    <cofactor evidence="1 9">
        <name>FMN</name>
        <dbReference type="ChEBI" id="CHEBI:58210"/>
    </cofactor>
</comment>
<dbReference type="KEGG" id="pgu:PGUG_05213"/>
<sequence length="582" mass="66681">MSGVTILYGSETGNAQEYARYLSKRLRYLNLSPILSPLDDFPLKNLVTETRFLIIICSTTGQGELPRNARKFFKFLLRKKLPRDLLNHLEITSFGLGDSSYPKFNYAIRKLHARLMQLGCQELCLRCEADEQAPEGVDKFYSEWEFALTSTLQTKCNVVELDTEFVLPPETPVKVVDTEQDIDTLGNKTIATSRPELRIGTLVQNKRVTAPDHFQDVRHIIITAEDLNYVPGDTLALYPSNDDDSVEQLIQLQPHWIPFVDKPLEISGRLPHIEGGFIDKKCLTLRSLLKYHIDLSAVPRHSFFFSLWHFVDSSSEDGAREKEKLREFSKFEDSEDLYNYANRPRRSILETIQEFHENLEIPIAYIMDIFPLIHPRLFSIASRPSSSSVEIVVGLVEYKTIIRRIRRGLCSKWLKEMAPNTNLAFTIHESNIFFSNKPIIMVAPGTGIAPMKSLIEEKAMAGSPPLYLFYGCRNHGKDYLFSDLWEGLQQQNKLHFYPCFSRDGSNIKYVQHNLYQQKKLVGDLLLKEGATIFICGSSGSMPTQVRITLTEILQEIGQISNDEAAKYLLEMESNGRYIQETW</sequence>
<dbReference type="GO" id="GO:0016651">
    <property type="term" value="F:oxidoreductase activity, acting on NAD(P)H"/>
    <property type="evidence" value="ECO:0007669"/>
    <property type="project" value="UniProtKB-UniRule"/>
</dbReference>
<dbReference type="PROSITE" id="PS51384">
    <property type="entry name" value="FAD_FR"/>
    <property type="match status" value="1"/>
</dbReference>
<keyword evidence="8 9" id="KW-0560">Oxidoreductase</keyword>
<evidence type="ECO:0000256" key="4">
    <source>
        <dbReference type="ARBA" id="ARBA00022630"/>
    </source>
</evidence>
<dbReference type="Pfam" id="PF00175">
    <property type="entry name" value="NAD_binding_1"/>
    <property type="match status" value="1"/>
</dbReference>
<dbReference type="STRING" id="294746.A5DPL2"/>
<feature type="binding site" evidence="9">
    <location>
        <position position="446"/>
    </location>
    <ligand>
        <name>NADP(+)</name>
        <dbReference type="ChEBI" id="CHEBI:58349"/>
    </ligand>
</feature>
<feature type="domain" description="Flavodoxin-like" evidence="10">
    <location>
        <begin position="4"/>
        <end position="149"/>
    </location>
</feature>
<dbReference type="InterPro" id="IPR001094">
    <property type="entry name" value="Flavdoxin-like"/>
</dbReference>
<dbReference type="GO" id="GO:0034599">
    <property type="term" value="P:cellular response to oxidative stress"/>
    <property type="evidence" value="ECO:0007669"/>
    <property type="project" value="EnsemblFungi"/>
</dbReference>
<evidence type="ECO:0000313" key="13">
    <source>
        <dbReference type="Proteomes" id="UP000001997"/>
    </source>
</evidence>
<dbReference type="InterPro" id="IPR008254">
    <property type="entry name" value="Flavodoxin/NO_synth"/>
</dbReference>
<dbReference type="GO" id="GO:0050661">
    <property type="term" value="F:NADP binding"/>
    <property type="evidence" value="ECO:0007669"/>
    <property type="project" value="UniProtKB-UniRule"/>
</dbReference>
<keyword evidence="6 9" id="KW-0274">FAD</keyword>
<dbReference type="InterPro" id="IPR003097">
    <property type="entry name" value="CysJ-like_FAD-binding"/>
</dbReference>